<dbReference type="AlphaFoldDB" id="A0A7H0H105"/>
<sequence length="143" mass="15814">MTSTGSCSCLPAIGGVLRLQCNGDARHGRVFRAASGGAAFVRQQAGSYRYQYQQVLPQAYSSYQQQSGSWEYQAGLRAEYTGQQAQVLPTGSTSQRIFNLFPSATVARTLPHDQRLQLSYARRLNRPTFLQIVALSIYSDARN</sequence>
<protein>
    <submittedName>
        <fullName evidence="2">Outer membrane beta-barrel protein</fullName>
    </submittedName>
</protein>
<geneLocation type="plasmid" evidence="2 3">
    <name>p_unnamed1</name>
</geneLocation>
<dbReference type="KEGG" id="hqi:H9L05_21310"/>
<name>A0A7H0H105_9BACT</name>
<dbReference type="EMBL" id="CP060785">
    <property type="protein sequence ID" value="QNP54221.1"/>
    <property type="molecule type" value="Genomic_DNA"/>
</dbReference>
<dbReference type="Proteomes" id="UP000516093">
    <property type="component" value="Plasmid p_unnamed1"/>
</dbReference>
<dbReference type="SUPFAM" id="SSF56935">
    <property type="entry name" value="Porins"/>
    <property type="match status" value="1"/>
</dbReference>
<reference evidence="2 3" key="1">
    <citation type="submission" date="2020-08" db="EMBL/GenBank/DDBJ databases">
        <title>Genome sequence of Hymenobacter qilianensis JCM 19763T.</title>
        <authorList>
            <person name="Hyun D.-W."/>
            <person name="Bae J.-W."/>
        </authorList>
    </citation>
    <scope>NUCLEOTIDE SEQUENCE [LARGE SCALE GENOMIC DNA]</scope>
    <source>
        <strain evidence="2 3">JCM 19763</strain>
        <plasmid evidence="2 3">p_unnamed1</plasmid>
    </source>
</reference>
<dbReference type="InterPro" id="IPR041700">
    <property type="entry name" value="OMP_b-brl_3"/>
</dbReference>
<keyword evidence="2" id="KW-0614">Plasmid</keyword>
<evidence type="ECO:0000259" key="1">
    <source>
        <dbReference type="Pfam" id="PF14905"/>
    </source>
</evidence>
<organism evidence="2 3">
    <name type="scientific">Hymenobacter qilianensis</name>
    <dbReference type="NCBI Taxonomy" id="1385715"/>
    <lineage>
        <taxon>Bacteria</taxon>
        <taxon>Pseudomonadati</taxon>
        <taxon>Bacteroidota</taxon>
        <taxon>Cytophagia</taxon>
        <taxon>Cytophagales</taxon>
        <taxon>Hymenobacteraceae</taxon>
        <taxon>Hymenobacter</taxon>
    </lineage>
</organism>
<gene>
    <name evidence="2" type="ORF">H9L05_21310</name>
</gene>
<proteinExistence type="predicted"/>
<evidence type="ECO:0000313" key="2">
    <source>
        <dbReference type="EMBL" id="QNP54221.1"/>
    </source>
</evidence>
<feature type="domain" description="Outer membrane protein beta-barrel" evidence="1">
    <location>
        <begin position="40"/>
        <end position="143"/>
    </location>
</feature>
<dbReference type="Pfam" id="PF14905">
    <property type="entry name" value="OMP_b-brl_3"/>
    <property type="match status" value="1"/>
</dbReference>
<keyword evidence="3" id="KW-1185">Reference proteome</keyword>
<accession>A0A7H0H105</accession>
<evidence type="ECO:0000313" key="3">
    <source>
        <dbReference type="Proteomes" id="UP000516093"/>
    </source>
</evidence>